<reference evidence="4" key="3">
    <citation type="submission" date="2025-09" db="UniProtKB">
        <authorList>
            <consortium name="Ensembl"/>
        </authorList>
    </citation>
    <scope>IDENTIFICATION</scope>
</reference>
<dbReference type="PANTHER" id="PTHR23101:SF72">
    <property type="entry name" value="RAS AND RAB INTERACTOR-LIKE PROTEIN"/>
    <property type="match status" value="1"/>
</dbReference>
<dbReference type="Proteomes" id="UP000472272">
    <property type="component" value="Chromosome 8"/>
</dbReference>
<dbReference type="GO" id="GO:0005829">
    <property type="term" value="C:cytosol"/>
    <property type="evidence" value="ECO:0007669"/>
    <property type="project" value="TreeGrafter"/>
</dbReference>
<proteinExistence type="predicted"/>
<evidence type="ECO:0000256" key="1">
    <source>
        <dbReference type="SAM" id="MobiDB-lite"/>
    </source>
</evidence>
<evidence type="ECO:0000313" key="4">
    <source>
        <dbReference type="Ensembl" id="ENSPMRP00000018585.1"/>
    </source>
</evidence>
<dbReference type="SUPFAM" id="SSF109993">
    <property type="entry name" value="VPS9 domain"/>
    <property type="match status" value="1"/>
</dbReference>
<evidence type="ECO:0008006" key="6">
    <source>
        <dbReference type="Google" id="ProtNLM"/>
    </source>
</evidence>
<dbReference type="SMART" id="SM00314">
    <property type="entry name" value="RA"/>
    <property type="match status" value="1"/>
</dbReference>
<accession>A0A670J309</accession>
<dbReference type="Gene3D" id="1.20.1050.80">
    <property type="entry name" value="VPS9 domain"/>
    <property type="match status" value="1"/>
</dbReference>
<dbReference type="InterPro" id="IPR000159">
    <property type="entry name" value="RA_dom"/>
</dbReference>
<name>A0A670J309_PODMU</name>
<evidence type="ECO:0000259" key="2">
    <source>
        <dbReference type="PROSITE" id="PS50200"/>
    </source>
</evidence>
<feature type="compositionally biased region" description="Basic and acidic residues" evidence="1">
    <location>
        <begin position="218"/>
        <end position="235"/>
    </location>
</feature>
<dbReference type="InterPro" id="IPR003123">
    <property type="entry name" value="VPS9"/>
</dbReference>
<dbReference type="SMART" id="SM00167">
    <property type="entry name" value="VPS9"/>
    <property type="match status" value="1"/>
</dbReference>
<feature type="domain" description="VPS9" evidence="3">
    <location>
        <begin position="1"/>
        <end position="92"/>
    </location>
</feature>
<dbReference type="InterPro" id="IPR037191">
    <property type="entry name" value="VPS9_dom_sf"/>
</dbReference>
<dbReference type="Ensembl" id="ENSPMRT00000019750.1">
    <property type="protein sequence ID" value="ENSPMRP00000018585.1"/>
    <property type="gene ID" value="ENSPMRG00000012199.1"/>
</dbReference>
<feature type="region of interest" description="Disordered" evidence="1">
    <location>
        <begin position="185"/>
        <end position="235"/>
    </location>
</feature>
<dbReference type="GO" id="GO:0007165">
    <property type="term" value="P:signal transduction"/>
    <property type="evidence" value="ECO:0007669"/>
    <property type="project" value="InterPro"/>
</dbReference>
<reference evidence="4 5" key="1">
    <citation type="journal article" date="2019" name="Proc. Natl. Acad. Sci. U.S.A.">
        <title>Regulatory changes in pterin and carotenoid genes underlie balanced color polymorphisms in the wall lizard.</title>
        <authorList>
            <person name="Andrade P."/>
            <person name="Pinho C."/>
            <person name="Perez I de Lanuza G."/>
            <person name="Afonso S."/>
            <person name="Brejcha J."/>
            <person name="Rubin C.J."/>
            <person name="Wallerman O."/>
            <person name="Pereira P."/>
            <person name="Sabatino S.J."/>
            <person name="Bellati A."/>
            <person name="Pellitteri-Rosa D."/>
            <person name="Bosakova Z."/>
            <person name="Bunikis I."/>
            <person name="Carretero M.A."/>
            <person name="Feiner N."/>
            <person name="Marsik P."/>
            <person name="Pauperio F."/>
            <person name="Salvi D."/>
            <person name="Soler L."/>
            <person name="While G.M."/>
            <person name="Uller T."/>
            <person name="Font E."/>
            <person name="Andersson L."/>
            <person name="Carneiro M."/>
        </authorList>
    </citation>
    <scope>NUCLEOTIDE SEQUENCE</scope>
</reference>
<dbReference type="GO" id="GO:0016192">
    <property type="term" value="P:vesicle-mediated transport"/>
    <property type="evidence" value="ECO:0007669"/>
    <property type="project" value="InterPro"/>
</dbReference>
<sequence>FHRAGATTEKALCLVPCNLTSRNEGTPFGADDFLPVLIYMLVNCDVVSVQLDVEYMMELMDPSQLLGEGGYYLTTWFGALFHIENFQPAATVTRQISIEAQRSIHQWHRRRTIHHHHANRSHSQVRLESKTISVPPDMTTASVCAVCAEKYGVSDPESHGLFLVSHGSSQLLAGDSCPQRLRSETLQAQGGPGSFVYKPKDRGLPTTAAPPSLSNPDRSTEAREPHESKDTGQPD</sequence>
<protein>
    <recommendedName>
        <fullName evidence="6">VPS9 domain-containing protein</fullName>
    </recommendedName>
</protein>
<dbReference type="PANTHER" id="PTHR23101">
    <property type="entry name" value="RAB GDP/GTP EXCHANGE FACTOR"/>
    <property type="match status" value="1"/>
</dbReference>
<dbReference type="InterPro" id="IPR045046">
    <property type="entry name" value="Vps9-like"/>
</dbReference>
<dbReference type="GeneTree" id="ENSGT00940000162381"/>
<dbReference type="PROSITE" id="PS51205">
    <property type="entry name" value="VPS9"/>
    <property type="match status" value="1"/>
</dbReference>
<dbReference type="Pfam" id="PF02204">
    <property type="entry name" value="VPS9"/>
    <property type="match status" value="1"/>
</dbReference>
<feature type="domain" description="Ras-associating" evidence="2">
    <location>
        <begin position="128"/>
        <end position="202"/>
    </location>
</feature>
<reference evidence="4" key="2">
    <citation type="submission" date="2025-08" db="UniProtKB">
        <authorList>
            <consortium name="Ensembl"/>
        </authorList>
    </citation>
    <scope>IDENTIFICATION</scope>
</reference>
<evidence type="ECO:0000313" key="5">
    <source>
        <dbReference type="Proteomes" id="UP000472272"/>
    </source>
</evidence>
<dbReference type="PROSITE" id="PS50200">
    <property type="entry name" value="RA"/>
    <property type="match status" value="1"/>
</dbReference>
<dbReference type="Pfam" id="PF00788">
    <property type="entry name" value="RA"/>
    <property type="match status" value="1"/>
</dbReference>
<organism evidence="4 5">
    <name type="scientific">Podarcis muralis</name>
    <name type="common">Wall lizard</name>
    <name type="synonym">Lacerta muralis</name>
    <dbReference type="NCBI Taxonomy" id="64176"/>
    <lineage>
        <taxon>Eukaryota</taxon>
        <taxon>Metazoa</taxon>
        <taxon>Chordata</taxon>
        <taxon>Craniata</taxon>
        <taxon>Vertebrata</taxon>
        <taxon>Euteleostomi</taxon>
        <taxon>Lepidosauria</taxon>
        <taxon>Squamata</taxon>
        <taxon>Bifurcata</taxon>
        <taxon>Unidentata</taxon>
        <taxon>Episquamata</taxon>
        <taxon>Laterata</taxon>
        <taxon>Lacertibaenia</taxon>
        <taxon>Lacertidae</taxon>
        <taxon>Podarcis</taxon>
    </lineage>
</organism>
<dbReference type="GO" id="GO:0031267">
    <property type="term" value="F:small GTPase binding"/>
    <property type="evidence" value="ECO:0007669"/>
    <property type="project" value="TreeGrafter"/>
</dbReference>
<dbReference type="OMA" id="LEIWIAT"/>
<evidence type="ECO:0000259" key="3">
    <source>
        <dbReference type="PROSITE" id="PS51205"/>
    </source>
</evidence>
<dbReference type="AlphaFoldDB" id="A0A670J309"/>
<dbReference type="GO" id="GO:0005085">
    <property type="term" value="F:guanyl-nucleotide exchange factor activity"/>
    <property type="evidence" value="ECO:0007669"/>
    <property type="project" value="InterPro"/>
</dbReference>
<dbReference type="GO" id="GO:0030139">
    <property type="term" value="C:endocytic vesicle"/>
    <property type="evidence" value="ECO:0007669"/>
    <property type="project" value="TreeGrafter"/>
</dbReference>
<keyword evidence="5" id="KW-1185">Reference proteome</keyword>